<feature type="coiled-coil region" evidence="5">
    <location>
        <begin position="86"/>
        <end position="116"/>
    </location>
</feature>
<dbReference type="GO" id="GO:0016272">
    <property type="term" value="C:prefoldin complex"/>
    <property type="evidence" value="ECO:0007669"/>
    <property type="project" value="InterPro"/>
</dbReference>
<comment type="subunit">
    <text evidence="2">Heterohexamer of two PFD-alpha type and four PFD-beta type subunits.</text>
</comment>
<comment type="function">
    <text evidence="4">Binds specifically to cytosolic chaperonin (c-CPN) and transfers target proteins to it. Binds to nascent polypeptide chain and promotes folding in an environment in which there are many competing pathways for nonnative proteins.</text>
</comment>
<evidence type="ECO:0000256" key="1">
    <source>
        <dbReference type="ARBA" id="ARBA00008045"/>
    </source>
</evidence>
<evidence type="ECO:0000256" key="3">
    <source>
        <dbReference type="ARBA" id="ARBA00023186"/>
    </source>
</evidence>
<gene>
    <name evidence="7" type="ORF">HICCMSTLAB_LOCUS7094</name>
</gene>
<evidence type="ECO:0000313" key="8">
    <source>
        <dbReference type="Proteomes" id="UP000786811"/>
    </source>
</evidence>
<comment type="caution">
    <text evidence="7">The sequence shown here is derived from an EMBL/GenBank/DDBJ whole genome shotgun (WGS) entry which is preliminary data.</text>
</comment>
<comment type="similarity">
    <text evidence="1">Belongs to the prefoldin subunit beta family.</text>
</comment>
<keyword evidence="5" id="KW-0175">Coiled coil</keyword>
<evidence type="ECO:0000256" key="2">
    <source>
        <dbReference type="ARBA" id="ARBA00011695"/>
    </source>
</evidence>
<reference evidence="7" key="1">
    <citation type="submission" date="2021-04" db="EMBL/GenBank/DDBJ databases">
        <authorList>
            <person name="Chebbi M.A.C M."/>
        </authorList>
    </citation>
    <scope>NUCLEOTIDE SEQUENCE</scope>
</reference>
<sequence length="149" mass="17035">MASDKKPGKSLPKGSKSNEEILAGFQTLRNDQRMMATKLSEMEMELNEHKIVIDTLKNVDPKRKCYRMVGGILCEQVVGEVLPGLVTNKERLIKVIETLNEQLEKKGKEINDYKEKNNIRIRGLDELQQTEEESKEPKRNALVVNPIET</sequence>
<evidence type="ECO:0000313" key="7">
    <source>
        <dbReference type="EMBL" id="CAG5093768.1"/>
    </source>
</evidence>
<feature type="region of interest" description="Disordered" evidence="6">
    <location>
        <begin position="1"/>
        <end position="20"/>
    </location>
</feature>
<dbReference type="InterPro" id="IPR002777">
    <property type="entry name" value="PFD_beta-like"/>
</dbReference>
<organism evidence="7 8">
    <name type="scientific">Cotesia congregata</name>
    <name type="common">Parasitoid wasp</name>
    <name type="synonym">Apanteles congregatus</name>
    <dbReference type="NCBI Taxonomy" id="51543"/>
    <lineage>
        <taxon>Eukaryota</taxon>
        <taxon>Metazoa</taxon>
        <taxon>Ecdysozoa</taxon>
        <taxon>Arthropoda</taxon>
        <taxon>Hexapoda</taxon>
        <taxon>Insecta</taxon>
        <taxon>Pterygota</taxon>
        <taxon>Neoptera</taxon>
        <taxon>Endopterygota</taxon>
        <taxon>Hymenoptera</taxon>
        <taxon>Apocrita</taxon>
        <taxon>Ichneumonoidea</taxon>
        <taxon>Braconidae</taxon>
        <taxon>Microgastrinae</taxon>
        <taxon>Cotesia</taxon>
    </lineage>
</organism>
<evidence type="ECO:0000256" key="6">
    <source>
        <dbReference type="SAM" id="MobiDB-lite"/>
    </source>
</evidence>
<evidence type="ECO:0000256" key="4">
    <source>
        <dbReference type="ARBA" id="ARBA00024667"/>
    </source>
</evidence>
<dbReference type="InterPro" id="IPR009053">
    <property type="entry name" value="Prefoldin"/>
</dbReference>
<dbReference type="GO" id="GO:0051082">
    <property type="term" value="F:unfolded protein binding"/>
    <property type="evidence" value="ECO:0007669"/>
    <property type="project" value="InterPro"/>
</dbReference>
<dbReference type="GO" id="GO:0006457">
    <property type="term" value="P:protein folding"/>
    <property type="evidence" value="ECO:0007669"/>
    <property type="project" value="InterPro"/>
</dbReference>
<name>A0A8J2HCN5_COTCN</name>
<dbReference type="FunFam" id="1.10.287.370:FF:000002">
    <property type="entry name" value="Prefoldin subunit 2"/>
    <property type="match status" value="1"/>
</dbReference>
<evidence type="ECO:0000256" key="5">
    <source>
        <dbReference type="SAM" id="Coils"/>
    </source>
</evidence>
<dbReference type="Pfam" id="PF01920">
    <property type="entry name" value="Prefoldin_2"/>
    <property type="match status" value="1"/>
</dbReference>
<dbReference type="OrthoDB" id="29646at2759"/>
<keyword evidence="3" id="KW-0143">Chaperone</keyword>
<dbReference type="CDD" id="cd23163">
    <property type="entry name" value="Prefoldin_2"/>
    <property type="match status" value="1"/>
</dbReference>
<feature type="region of interest" description="Disordered" evidence="6">
    <location>
        <begin position="128"/>
        <end position="149"/>
    </location>
</feature>
<dbReference type="Gene3D" id="1.10.287.370">
    <property type="match status" value="1"/>
</dbReference>
<dbReference type="AlphaFoldDB" id="A0A8J2HCN5"/>
<dbReference type="PANTHER" id="PTHR13303">
    <property type="entry name" value="PREFOLDIN SUBUNIT 2"/>
    <property type="match status" value="1"/>
</dbReference>
<accession>A0A8J2HCN5</accession>
<dbReference type="SUPFAM" id="SSF46579">
    <property type="entry name" value="Prefoldin"/>
    <property type="match status" value="1"/>
</dbReference>
<dbReference type="EMBL" id="CAJNRD030001120">
    <property type="protein sequence ID" value="CAG5093768.1"/>
    <property type="molecule type" value="Genomic_DNA"/>
</dbReference>
<dbReference type="Proteomes" id="UP000786811">
    <property type="component" value="Unassembled WGS sequence"/>
</dbReference>
<keyword evidence="8" id="KW-1185">Reference proteome</keyword>
<protein>
    <submittedName>
        <fullName evidence="7">Similar to PFDN2: Prefoldin subunit 2 (Homo sapiens)</fullName>
    </submittedName>
</protein>
<proteinExistence type="inferred from homology"/>
<dbReference type="InterPro" id="IPR027235">
    <property type="entry name" value="PFD2"/>
</dbReference>